<protein>
    <submittedName>
        <fullName evidence="9">Magnesium and cobalt transport protein CorA</fullName>
    </submittedName>
</protein>
<sequence>MEQAKVGRRVGRLLGRVLQQFQPHERLPQLPPDQDRDDAVVDCALYVRGVRQPGRPAFEDAYGAARRRRNGFVWLGLFEPTWAQLAVVADLVGLDEAAVDQTLARDRRPAVERRGDVTVLTLRTARYVDHAELTATSEVVDTGAVTLLIGRHFVVSVRHGGAGALADVRGGLQERPTLLGQGPWSVGYAVIERMVELYHDVATQVEQDVERLEETAFLRVGGCDVQQIYQLKRELVEFKRAVLPLQQPLRRVTEPAIDVPPALRQYFLDVHARLNQVVERVGSCDELLDSILQARLAQVGLDQNNDMRKIAAWAAIAALQTAIAGIYGMNFTNIPGLNWSYGFAVVLLVMAAGAVALHRLFRRSGWL</sequence>
<evidence type="ECO:0000313" key="9">
    <source>
        <dbReference type="EMBL" id="UWZ33748.1"/>
    </source>
</evidence>
<evidence type="ECO:0000256" key="7">
    <source>
        <dbReference type="ARBA" id="ARBA00023136"/>
    </source>
</evidence>
<keyword evidence="6 8" id="KW-1133">Transmembrane helix</keyword>
<evidence type="ECO:0000256" key="5">
    <source>
        <dbReference type="ARBA" id="ARBA00022692"/>
    </source>
</evidence>
<evidence type="ECO:0000256" key="1">
    <source>
        <dbReference type="ARBA" id="ARBA00004651"/>
    </source>
</evidence>
<evidence type="ECO:0000256" key="8">
    <source>
        <dbReference type="SAM" id="Phobius"/>
    </source>
</evidence>
<evidence type="ECO:0000256" key="2">
    <source>
        <dbReference type="ARBA" id="ARBA00009765"/>
    </source>
</evidence>
<name>A0ABY5YY06_9ACTN</name>
<gene>
    <name evidence="9" type="ORF">Drose_20915</name>
</gene>
<dbReference type="InterPro" id="IPR002523">
    <property type="entry name" value="MgTranspt_CorA/ZnTranspt_ZntB"/>
</dbReference>
<evidence type="ECO:0000313" key="10">
    <source>
        <dbReference type="Proteomes" id="UP001058271"/>
    </source>
</evidence>
<feature type="transmembrane region" description="Helical" evidence="8">
    <location>
        <begin position="341"/>
        <end position="361"/>
    </location>
</feature>
<dbReference type="CDD" id="cd12830">
    <property type="entry name" value="MtCorA-like"/>
    <property type="match status" value="1"/>
</dbReference>
<feature type="transmembrane region" description="Helical" evidence="8">
    <location>
        <begin position="310"/>
        <end position="329"/>
    </location>
</feature>
<keyword evidence="5 8" id="KW-0812">Transmembrane</keyword>
<comment type="subcellular location">
    <subcellularLocation>
        <location evidence="1">Cell membrane</location>
        <topology evidence="1">Multi-pass membrane protein</topology>
    </subcellularLocation>
</comment>
<dbReference type="EMBL" id="CP073721">
    <property type="protein sequence ID" value="UWZ33748.1"/>
    <property type="molecule type" value="Genomic_DNA"/>
</dbReference>
<dbReference type="InterPro" id="IPR045863">
    <property type="entry name" value="CorA_TM1_TM2"/>
</dbReference>
<dbReference type="Gene3D" id="1.20.58.340">
    <property type="entry name" value="Magnesium transport protein CorA, transmembrane region"/>
    <property type="match status" value="2"/>
</dbReference>
<keyword evidence="4" id="KW-1003">Cell membrane</keyword>
<dbReference type="InterPro" id="IPR045861">
    <property type="entry name" value="CorA_cytoplasmic_dom"/>
</dbReference>
<dbReference type="Gene3D" id="3.30.460.20">
    <property type="entry name" value="CorA soluble domain-like"/>
    <property type="match status" value="1"/>
</dbReference>
<dbReference type="SUPFAM" id="SSF143865">
    <property type="entry name" value="CorA soluble domain-like"/>
    <property type="match status" value="1"/>
</dbReference>
<proteinExistence type="inferred from homology"/>
<dbReference type="RefSeq" id="WP_260723013.1">
    <property type="nucleotide sequence ID" value="NZ_BAAABS010000057.1"/>
</dbReference>
<dbReference type="PANTHER" id="PTHR46494:SF1">
    <property type="entry name" value="CORA FAMILY METAL ION TRANSPORTER (EUROFUNG)"/>
    <property type="match status" value="1"/>
</dbReference>
<evidence type="ECO:0000256" key="6">
    <source>
        <dbReference type="ARBA" id="ARBA00022989"/>
    </source>
</evidence>
<keyword evidence="10" id="KW-1185">Reference proteome</keyword>
<dbReference type="Pfam" id="PF01544">
    <property type="entry name" value="CorA"/>
    <property type="match status" value="1"/>
</dbReference>
<accession>A0ABY5YY06</accession>
<reference evidence="9" key="1">
    <citation type="submission" date="2021-04" db="EMBL/GenBank/DDBJ databases">
        <title>Biosynthetic gene clusters of Dactylosporangioum roseum.</title>
        <authorList>
            <person name="Hartkoorn R.C."/>
            <person name="Beaudoing E."/>
            <person name="Hot D."/>
            <person name="Moureu S."/>
        </authorList>
    </citation>
    <scope>NUCLEOTIDE SEQUENCE</scope>
    <source>
        <strain evidence="9">NRRL B-16295</strain>
    </source>
</reference>
<keyword evidence="3" id="KW-0813">Transport</keyword>
<keyword evidence="7 8" id="KW-0472">Membrane</keyword>
<dbReference type="SUPFAM" id="SSF144083">
    <property type="entry name" value="Magnesium transport protein CorA, transmembrane region"/>
    <property type="match status" value="1"/>
</dbReference>
<comment type="similarity">
    <text evidence="2">Belongs to the CorA metal ion transporter (MIT) (TC 1.A.35) family.</text>
</comment>
<dbReference type="Proteomes" id="UP001058271">
    <property type="component" value="Chromosome"/>
</dbReference>
<evidence type="ECO:0000256" key="3">
    <source>
        <dbReference type="ARBA" id="ARBA00022448"/>
    </source>
</evidence>
<dbReference type="PANTHER" id="PTHR46494">
    <property type="entry name" value="CORA FAMILY METAL ION TRANSPORTER (EUROFUNG)"/>
    <property type="match status" value="1"/>
</dbReference>
<organism evidence="9 10">
    <name type="scientific">Dactylosporangium roseum</name>
    <dbReference type="NCBI Taxonomy" id="47989"/>
    <lineage>
        <taxon>Bacteria</taxon>
        <taxon>Bacillati</taxon>
        <taxon>Actinomycetota</taxon>
        <taxon>Actinomycetes</taxon>
        <taxon>Micromonosporales</taxon>
        <taxon>Micromonosporaceae</taxon>
        <taxon>Dactylosporangium</taxon>
    </lineage>
</organism>
<evidence type="ECO:0000256" key="4">
    <source>
        <dbReference type="ARBA" id="ARBA00022475"/>
    </source>
</evidence>